<protein>
    <recommendedName>
        <fullName evidence="9">Cytochrome b-c1 complex subunit 7</fullName>
    </recommendedName>
</protein>
<keyword evidence="11" id="KW-1185">Reference proteome</keyword>
<comment type="function">
    <text evidence="9">Component of the ubiquinol-cytochrome c oxidoreductase, a multisubunit transmembrane complex that is part of the mitochondrial electron transport chain which drives oxidative phosphorylation.</text>
</comment>
<dbReference type="GO" id="GO:0006122">
    <property type="term" value="P:mitochondrial electron transport, ubiquinol to cytochrome c"/>
    <property type="evidence" value="ECO:0007669"/>
    <property type="project" value="InterPro"/>
</dbReference>
<dbReference type="PANTHER" id="PTHR12022">
    <property type="entry name" value="UBIQUINOL-CYTOCHROME C REDUCTASE COMPLEX 14 KD PROTEIN"/>
    <property type="match status" value="1"/>
</dbReference>
<evidence type="ECO:0000256" key="5">
    <source>
        <dbReference type="ARBA" id="ARBA00022792"/>
    </source>
</evidence>
<evidence type="ECO:0000256" key="7">
    <source>
        <dbReference type="ARBA" id="ARBA00023128"/>
    </source>
</evidence>
<dbReference type="Proteomes" id="UP000278143">
    <property type="component" value="Unassembled WGS sequence"/>
</dbReference>
<comment type="similarity">
    <text evidence="2 9">Belongs to the UQCRB/QCR7 family.</text>
</comment>
<gene>
    <name evidence="10" type="ORF">SYNPS1DRAFT_14535</name>
</gene>
<evidence type="ECO:0000313" key="10">
    <source>
        <dbReference type="EMBL" id="RKP26193.1"/>
    </source>
</evidence>
<evidence type="ECO:0000256" key="2">
    <source>
        <dbReference type="ARBA" id="ARBA00008554"/>
    </source>
</evidence>
<keyword evidence="4 9" id="KW-0679">Respiratory chain</keyword>
<proteinExistence type="inferred from homology"/>
<name>A0A4P9Z133_9FUNG</name>
<dbReference type="InterPro" id="IPR036544">
    <property type="entry name" value="QCR7_sf"/>
</dbReference>
<evidence type="ECO:0000256" key="9">
    <source>
        <dbReference type="PIRNR" id="PIRNR000022"/>
    </source>
</evidence>
<organism evidence="10 11">
    <name type="scientific">Syncephalis pseudoplumigaleata</name>
    <dbReference type="NCBI Taxonomy" id="1712513"/>
    <lineage>
        <taxon>Eukaryota</taxon>
        <taxon>Fungi</taxon>
        <taxon>Fungi incertae sedis</taxon>
        <taxon>Zoopagomycota</taxon>
        <taxon>Zoopagomycotina</taxon>
        <taxon>Zoopagomycetes</taxon>
        <taxon>Zoopagales</taxon>
        <taxon>Piptocephalidaceae</taxon>
        <taxon>Syncephalis</taxon>
    </lineage>
</organism>
<evidence type="ECO:0000256" key="8">
    <source>
        <dbReference type="ARBA" id="ARBA00023136"/>
    </source>
</evidence>
<dbReference type="GO" id="GO:0005743">
    <property type="term" value="C:mitochondrial inner membrane"/>
    <property type="evidence" value="ECO:0007669"/>
    <property type="project" value="UniProtKB-SubCell"/>
</dbReference>
<evidence type="ECO:0000256" key="6">
    <source>
        <dbReference type="ARBA" id="ARBA00022982"/>
    </source>
</evidence>
<dbReference type="Pfam" id="PF02271">
    <property type="entry name" value="UCR_14kD"/>
    <property type="match status" value="1"/>
</dbReference>
<evidence type="ECO:0000256" key="1">
    <source>
        <dbReference type="ARBA" id="ARBA00004443"/>
    </source>
</evidence>
<evidence type="ECO:0000256" key="3">
    <source>
        <dbReference type="ARBA" id="ARBA00022448"/>
    </source>
</evidence>
<accession>A0A4P9Z133</accession>
<keyword evidence="5 9" id="KW-0999">Mitochondrion inner membrane</keyword>
<evidence type="ECO:0000256" key="4">
    <source>
        <dbReference type="ARBA" id="ARBA00022660"/>
    </source>
</evidence>
<dbReference type="AlphaFoldDB" id="A0A4P9Z133"/>
<reference evidence="11" key="1">
    <citation type="journal article" date="2018" name="Nat. Microbiol.">
        <title>Leveraging single-cell genomics to expand the fungal tree of life.</title>
        <authorList>
            <person name="Ahrendt S.R."/>
            <person name="Quandt C.A."/>
            <person name="Ciobanu D."/>
            <person name="Clum A."/>
            <person name="Salamov A."/>
            <person name="Andreopoulos B."/>
            <person name="Cheng J.F."/>
            <person name="Woyke T."/>
            <person name="Pelin A."/>
            <person name="Henrissat B."/>
            <person name="Reynolds N.K."/>
            <person name="Benny G.L."/>
            <person name="Smith M.E."/>
            <person name="James T.Y."/>
            <person name="Grigoriev I.V."/>
        </authorList>
    </citation>
    <scope>NUCLEOTIDE SEQUENCE [LARGE SCALE GENOMIC DNA]</scope>
    <source>
        <strain evidence="11">Benny S71-1</strain>
    </source>
</reference>
<comment type="subcellular location">
    <subcellularLocation>
        <location evidence="1">Mitochondrion inner membrane</location>
        <topology evidence="1">Peripheral membrane protein</topology>
        <orientation evidence="1">Matrix side</orientation>
    </subcellularLocation>
</comment>
<dbReference type="SUPFAM" id="SSF81524">
    <property type="entry name" value="14 kDa protein of cytochrome bc1 complex (Ubiquinol-cytochrome c reductase)"/>
    <property type="match status" value="1"/>
</dbReference>
<dbReference type="GO" id="GO:0045275">
    <property type="term" value="C:respiratory chain complex III"/>
    <property type="evidence" value="ECO:0007669"/>
    <property type="project" value="InterPro"/>
</dbReference>
<keyword evidence="8 9" id="KW-0472">Membrane</keyword>
<dbReference type="EMBL" id="KZ989489">
    <property type="protein sequence ID" value="RKP26193.1"/>
    <property type="molecule type" value="Genomic_DNA"/>
</dbReference>
<keyword evidence="3 9" id="KW-0813">Transport</keyword>
<evidence type="ECO:0000313" key="11">
    <source>
        <dbReference type="Proteomes" id="UP000278143"/>
    </source>
</evidence>
<dbReference type="PIRSF" id="PIRSF000022">
    <property type="entry name" value="Bc1_14K"/>
    <property type="match status" value="1"/>
</dbReference>
<keyword evidence="7 9" id="KW-0496">Mitochondrion</keyword>
<dbReference type="Gene3D" id="1.10.1090.10">
    <property type="entry name" value="Cytochrome b-c1 complex subunit 7"/>
    <property type="match status" value="1"/>
</dbReference>
<sequence length="121" mass="14141">MSLNKIASAGNSILTSLLRPFAGAFANAAGYRRLGLRYDDLLIEETDVVQEAIRRLPEEEQLARAYRFRRAFQLSLQHTELPKSEWTKPEEDIRYLTPFIEQVQREVDERKAFDAMVIRRK</sequence>
<dbReference type="InterPro" id="IPR003197">
    <property type="entry name" value="QCR7"/>
</dbReference>
<dbReference type="FunFam" id="1.10.1090.10:FF:000001">
    <property type="entry name" value="Cytochrome b-c1 complex subunit 7"/>
    <property type="match status" value="1"/>
</dbReference>
<keyword evidence="6 9" id="KW-0249">Electron transport</keyword>
<dbReference type="PANTHER" id="PTHR12022:SF0">
    <property type="entry name" value="CYTOCHROME B-C1 COMPLEX SUBUNIT 7"/>
    <property type="match status" value="1"/>
</dbReference>
<dbReference type="OrthoDB" id="425749at2759"/>